<dbReference type="RefSeq" id="XP_034113996.1">
    <property type="nucleotide sequence ID" value="XM_034258105.2"/>
</dbReference>
<evidence type="ECO:0000256" key="1">
    <source>
        <dbReference type="SAM" id="MobiDB-lite"/>
    </source>
</evidence>
<dbReference type="OrthoDB" id="2134133at2759"/>
<feature type="compositionally biased region" description="Polar residues" evidence="1">
    <location>
        <begin position="28"/>
        <end position="49"/>
    </location>
</feature>
<feature type="region of interest" description="Disordered" evidence="1">
    <location>
        <begin position="231"/>
        <end position="271"/>
    </location>
</feature>
<proteinExistence type="predicted"/>
<sequence>MLTGISTHALFHSGVGVETEIKRIVNKRQNWNEPQQNDFKGGTSATSLPNPVYHLMSGRRYYLGAEQRAQLNTSGDDDKSCHDDEPLYSYDGNNNNSNNTVSNVNDPEPDADKDDDSELQDVPYSSSSIDRSSIGSIPWADDAIKKNKLDWERVDRMLSGEEILPEQQEVELRHEIADWQRKFPSLLARKAKPLKQHSFDNCRHNTALLPDDAGDIDSISDLSLSSLDEFDEKNGHGVVDEDGDDDDDDDGLLTPTVERQQASSSTTRNRTYVRPDQQNLVSMLDRDLRITSVALNLRKRHEHFEHQQPATQASTMPQSATVSRFRSRIRMPPILNVLDSNRRFRGLLKNQSFVQLTQVQVQKQLQPKSAAWTYASNAGRRQQAGVRSAWNMPMAASRFLNNKHSIVLPSLNRQKDFTPTATTSSQSIASSNNSSLLGSSLYATEHNIQHPHLHHLGKTLVTTSANTPSTGRSISAAIHHPRSEFSTSSAFYIPYSASKFKAFK</sequence>
<evidence type="ECO:0000313" key="2">
    <source>
        <dbReference type="Proteomes" id="UP000515160"/>
    </source>
</evidence>
<organism evidence="2 3">
    <name type="scientific">Drosophila albomicans</name>
    <name type="common">Fruit fly</name>
    <dbReference type="NCBI Taxonomy" id="7291"/>
    <lineage>
        <taxon>Eukaryota</taxon>
        <taxon>Metazoa</taxon>
        <taxon>Ecdysozoa</taxon>
        <taxon>Arthropoda</taxon>
        <taxon>Hexapoda</taxon>
        <taxon>Insecta</taxon>
        <taxon>Pterygota</taxon>
        <taxon>Neoptera</taxon>
        <taxon>Endopterygota</taxon>
        <taxon>Diptera</taxon>
        <taxon>Brachycera</taxon>
        <taxon>Muscomorpha</taxon>
        <taxon>Ephydroidea</taxon>
        <taxon>Drosophilidae</taxon>
        <taxon>Drosophila</taxon>
    </lineage>
</organism>
<feature type="compositionally biased region" description="Polar residues" evidence="1">
    <location>
        <begin position="257"/>
        <end position="271"/>
    </location>
</feature>
<name>A0A6P8XCK7_DROAB</name>
<feature type="compositionally biased region" description="Low complexity" evidence="1">
    <location>
        <begin position="93"/>
        <end position="106"/>
    </location>
</feature>
<feature type="compositionally biased region" description="Basic and acidic residues" evidence="1">
    <location>
        <begin position="76"/>
        <end position="85"/>
    </location>
</feature>
<accession>A0A6P8XCK7</accession>
<protein>
    <submittedName>
        <fullName evidence="3">Uncharacterized protein LOC117574300 isoform X1</fullName>
    </submittedName>
</protein>
<dbReference type="AlphaFoldDB" id="A0A6P8XCK7"/>
<keyword evidence="2" id="KW-1185">Reference proteome</keyword>
<feature type="region of interest" description="Disordered" evidence="1">
    <location>
        <begin position="28"/>
        <end position="50"/>
    </location>
</feature>
<gene>
    <name evidence="3" type="primary">LOC117574300</name>
</gene>
<feature type="compositionally biased region" description="Acidic residues" evidence="1">
    <location>
        <begin position="240"/>
        <end position="251"/>
    </location>
</feature>
<dbReference type="GeneID" id="117574300"/>
<feature type="region of interest" description="Disordered" evidence="1">
    <location>
        <begin position="70"/>
        <end position="132"/>
    </location>
</feature>
<evidence type="ECO:0000313" key="3">
    <source>
        <dbReference type="RefSeq" id="XP_034113996.1"/>
    </source>
</evidence>
<dbReference type="Proteomes" id="UP000515160">
    <property type="component" value="Chromosome 2R"/>
</dbReference>
<feature type="compositionally biased region" description="Acidic residues" evidence="1">
    <location>
        <begin position="107"/>
        <end position="119"/>
    </location>
</feature>
<reference evidence="3" key="1">
    <citation type="submission" date="2025-08" db="UniProtKB">
        <authorList>
            <consortium name="RefSeq"/>
        </authorList>
    </citation>
    <scope>IDENTIFICATION</scope>
    <source>
        <strain evidence="3">15112-1751.03</strain>
        <tissue evidence="3">Whole Adult</tissue>
    </source>
</reference>